<feature type="region of interest" description="Disordered" evidence="1">
    <location>
        <begin position="23"/>
        <end position="97"/>
    </location>
</feature>
<organism evidence="2 3">
    <name type="scientific">Marasmius oreades</name>
    <name type="common">fairy-ring Marasmius</name>
    <dbReference type="NCBI Taxonomy" id="181124"/>
    <lineage>
        <taxon>Eukaryota</taxon>
        <taxon>Fungi</taxon>
        <taxon>Dikarya</taxon>
        <taxon>Basidiomycota</taxon>
        <taxon>Agaricomycotina</taxon>
        <taxon>Agaricomycetes</taxon>
        <taxon>Agaricomycetidae</taxon>
        <taxon>Agaricales</taxon>
        <taxon>Marasmiineae</taxon>
        <taxon>Marasmiaceae</taxon>
        <taxon>Marasmius</taxon>
    </lineage>
</organism>
<feature type="compositionally biased region" description="Basic residues" evidence="1">
    <location>
        <begin position="78"/>
        <end position="89"/>
    </location>
</feature>
<proteinExistence type="predicted"/>
<feature type="compositionally biased region" description="Low complexity" evidence="1">
    <location>
        <begin position="23"/>
        <end position="44"/>
    </location>
</feature>
<reference evidence="2" key="1">
    <citation type="journal article" date="2021" name="Genome Biol. Evol.">
        <title>The assembled and annotated genome of the fairy-ring fungus Marasmius oreades.</title>
        <authorList>
            <person name="Hiltunen M."/>
            <person name="Ament-Velasquez S.L."/>
            <person name="Johannesson H."/>
        </authorList>
    </citation>
    <scope>NUCLEOTIDE SEQUENCE</scope>
    <source>
        <strain evidence="2">03SP1</strain>
    </source>
</reference>
<keyword evidence="3" id="KW-1185">Reference proteome</keyword>
<dbReference type="RefSeq" id="XP_043004595.1">
    <property type="nucleotide sequence ID" value="XM_043157228.1"/>
</dbReference>
<feature type="compositionally biased region" description="Basic and acidic residues" evidence="1">
    <location>
        <begin position="182"/>
        <end position="195"/>
    </location>
</feature>
<feature type="compositionally biased region" description="Low complexity" evidence="1">
    <location>
        <begin position="135"/>
        <end position="155"/>
    </location>
</feature>
<dbReference type="OrthoDB" id="3255924at2759"/>
<feature type="region of interest" description="Disordered" evidence="1">
    <location>
        <begin position="125"/>
        <end position="155"/>
    </location>
</feature>
<evidence type="ECO:0000313" key="2">
    <source>
        <dbReference type="EMBL" id="KAG7088124.1"/>
    </source>
</evidence>
<protein>
    <submittedName>
        <fullName evidence="2">Uncharacterized protein</fullName>
    </submittedName>
</protein>
<feature type="compositionally biased region" description="Polar residues" evidence="1">
    <location>
        <begin position="313"/>
        <end position="323"/>
    </location>
</feature>
<gene>
    <name evidence="2" type="ORF">E1B28_012149</name>
</gene>
<feature type="compositionally biased region" description="Polar residues" evidence="1">
    <location>
        <begin position="65"/>
        <end position="77"/>
    </location>
</feature>
<comment type="caution">
    <text evidence="2">The sequence shown here is derived from an EMBL/GenBank/DDBJ whole genome shotgun (WGS) entry which is preliminary data.</text>
</comment>
<dbReference type="KEGG" id="more:E1B28_012149"/>
<dbReference type="EMBL" id="CM032188">
    <property type="protein sequence ID" value="KAG7088124.1"/>
    <property type="molecule type" value="Genomic_DNA"/>
</dbReference>
<dbReference type="AlphaFoldDB" id="A0A9P7RQZ1"/>
<evidence type="ECO:0000256" key="1">
    <source>
        <dbReference type="SAM" id="MobiDB-lite"/>
    </source>
</evidence>
<evidence type="ECO:0000313" key="3">
    <source>
        <dbReference type="Proteomes" id="UP001049176"/>
    </source>
</evidence>
<feature type="region of interest" description="Disordered" evidence="1">
    <location>
        <begin position="182"/>
        <end position="206"/>
    </location>
</feature>
<name>A0A9P7RQZ1_9AGAR</name>
<feature type="region of interest" description="Disordered" evidence="1">
    <location>
        <begin position="246"/>
        <end position="384"/>
    </location>
</feature>
<sequence>MDSLSWKDALSAAIGSCVPCFRPSNDSDNDSFQNPSSSSRSRPPQHLESLLAEPLDTDTEAETVSLHSNLGSGSGTPRTRRNKKKKQKKNQQPGGITLFGLNLFGRRTGAVHLPDDDEEVDRLLNRYPSRRLRRTSSSSTTPAGATTTRSSSLTFDADAAPLDAASLDQLTPAQLEERARQAELQVEEERRAKEERKRKRREKKELKKLAAQLAVSGPGDDGDFEGFQGSGSLGVGAGTGVNNGYPFIPAPLFSPDTMGSQSVEDEGDGSADLDGTLYTGRSRAGGASVSGGGSDSQRSPASGSAASYHEYQYQYQYPNEANLTPSTAPTTKKKKKSSSSKSKSSQSHSSATSSTQSPSLASPVGTEFMGLPSPSPLGDRFPRKPVSVMTDSYSVEDRGFPSPGFGGLARVGRNGAFLASKGDEA</sequence>
<dbReference type="GeneID" id="66081224"/>
<feature type="compositionally biased region" description="Low complexity" evidence="1">
    <location>
        <begin position="339"/>
        <end position="363"/>
    </location>
</feature>
<feature type="compositionally biased region" description="Polar residues" evidence="1">
    <location>
        <begin position="295"/>
        <end position="305"/>
    </location>
</feature>
<accession>A0A9P7RQZ1</accession>
<dbReference type="Proteomes" id="UP001049176">
    <property type="component" value="Chromosome 8"/>
</dbReference>